<dbReference type="Proteomes" id="UP001189429">
    <property type="component" value="Unassembled WGS sequence"/>
</dbReference>
<proteinExistence type="predicted"/>
<keyword evidence="3" id="KW-1185">Reference proteome</keyword>
<evidence type="ECO:0000313" key="2">
    <source>
        <dbReference type="EMBL" id="CAK0874218.1"/>
    </source>
</evidence>
<gene>
    <name evidence="2" type="ORF">PCOR1329_LOCUS59185</name>
</gene>
<evidence type="ECO:0000256" key="1">
    <source>
        <dbReference type="SAM" id="MobiDB-lite"/>
    </source>
</evidence>
<accession>A0ABN9VPM7</accession>
<reference evidence="2" key="1">
    <citation type="submission" date="2023-10" db="EMBL/GenBank/DDBJ databases">
        <authorList>
            <person name="Chen Y."/>
            <person name="Shah S."/>
            <person name="Dougan E. K."/>
            <person name="Thang M."/>
            <person name="Chan C."/>
        </authorList>
    </citation>
    <scope>NUCLEOTIDE SEQUENCE [LARGE SCALE GENOMIC DNA]</scope>
</reference>
<organism evidence="2 3">
    <name type="scientific">Prorocentrum cordatum</name>
    <dbReference type="NCBI Taxonomy" id="2364126"/>
    <lineage>
        <taxon>Eukaryota</taxon>
        <taxon>Sar</taxon>
        <taxon>Alveolata</taxon>
        <taxon>Dinophyceae</taxon>
        <taxon>Prorocentrales</taxon>
        <taxon>Prorocentraceae</taxon>
        <taxon>Prorocentrum</taxon>
    </lineage>
</organism>
<feature type="region of interest" description="Disordered" evidence="1">
    <location>
        <begin position="81"/>
        <end position="145"/>
    </location>
</feature>
<comment type="caution">
    <text evidence="2">The sequence shown here is derived from an EMBL/GenBank/DDBJ whole genome shotgun (WGS) entry which is preliminary data.</text>
</comment>
<name>A0ABN9VPM7_9DINO</name>
<protein>
    <submittedName>
        <fullName evidence="2">Uncharacterized protein</fullName>
    </submittedName>
</protein>
<evidence type="ECO:0000313" key="3">
    <source>
        <dbReference type="Proteomes" id="UP001189429"/>
    </source>
</evidence>
<sequence length="182" mass="19024">MAAALVGSPLPAAADRVLRNHRGVGWNSGEGVVSGSGVADSADFMDKYIASSKGAGDGNVWYASSAAASQDASHAPAVAAAEKPWHRRRAWEPAAAGDSGPSAEAPRSSATQRNAVVDVKLDSELQESRGRSFVQARSAPGVDDAVQAQRLEDVYIHDHFSEAAAEDSKDLQALRDSRDLKA</sequence>
<dbReference type="EMBL" id="CAUYUJ010017371">
    <property type="protein sequence ID" value="CAK0874218.1"/>
    <property type="molecule type" value="Genomic_DNA"/>
</dbReference>
<feature type="compositionally biased region" description="Basic and acidic residues" evidence="1">
    <location>
        <begin position="119"/>
        <end position="130"/>
    </location>
</feature>